<evidence type="ECO:0000313" key="1">
    <source>
        <dbReference type="EMBL" id="KAJ8000944.1"/>
    </source>
</evidence>
<sequence length="140" mass="15706">MIERDRWACPYRTILGFNSVPGVRSPFLSSFTGRCMSIRGGNGRELSSGRKTLAIFVRPHHFLTRPEHSVMTPADSEAWVAYMGPYRTIICYQQPEDLLLFISQRCAATAITRTSEVIIVTLARFPAGSAERDLSRLSPL</sequence>
<gene>
    <name evidence="1" type="ORF">DPEC_G00185630</name>
</gene>
<accession>A0ACC2GB81</accession>
<evidence type="ECO:0000313" key="2">
    <source>
        <dbReference type="Proteomes" id="UP001157502"/>
    </source>
</evidence>
<comment type="caution">
    <text evidence="1">The sequence shown here is derived from an EMBL/GenBank/DDBJ whole genome shotgun (WGS) entry which is preliminary data.</text>
</comment>
<keyword evidence="2" id="KW-1185">Reference proteome</keyword>
<protein>
    <submittedName>
        <fullName evidence="1">Uncharacterized protein</fullName>
    </submittedName>
</protein>
<reference evidence="1" key="1">
    <citation type="submission" date="2021-05" db="EMBL/GenBank/DDBJ databases">
        <authorList>
            <person name="Pan Q."/>
            <person name="Jouanno E."/>
            <person name="Zahm M."/>
            <person name="Klopp C."/>
            <person name="Cabau C."/>
            <person name="Louis A."/>
            <person name="Berthelot C."/>
            <person name="Parey E."/>
            <person name="Roest Crollius H."/>
            <person name="Montfort J."/>
            <person name="Robinson-Rechavi M."/>
            <person name="Bouchez O."/>
            <person name="Lampietro C."/>
            <person name="Lopez Roques C."/>
            <person name="Donnadieu C."/>
            <person name="Postlethwait J."/>
            <person name="Bobe J."/>
            <person name="Dillon D."/>
            <person name="Chandos A."/>
            <person name="von Hippel F."/>
            <person name="Guiguen Y."/>
        </authorList>
    </citation>
    <scope>NUCLEOTIDE SEQUENCE</scope>
    <source>
        <strain evidence="1">YG-Jan2019</strain>
    </source>
</reference>
<proteinExistence type="predicted"/>
<dbReference type="Proteomes" id="UP001157502">
    <property type="component" value="Chromosome 15"/>
</dbReference>
<name>A0ACC2GB81_DALPE</name>
<dbReference type="EMBL" id="CM055742">
    <property type="protein sequence ID" value="KAJ8000944.1"/>
    <property type="molecule type" value="Genomic_DNA"/>
</dbReference>
<organism evidence="1 2">
    <name type="scientific">Dallia pectoralis</name>
    <name type="common">Alaska blackfish</name>
    <dbReference type="NCBI Taxonomy" id="75939"/>
    <lineage>
        <taxon>Eukaryota</taxon>
        <taxon>Metazoa</taxon>
        <taxon>Chordata</taxon>
        <taxon>Craniata</taxon>
        <taxon>Vertebrata</taxon>
        <taxon>Euteleostomi</taxon>
        <taxon>Actinopterygii</taxon>
        <taxon>Neopterygii</taxon>
        <taxon>Teleostei</taxon>
        <taxon>Protacanthopterygii</taxon>
        <taxon>Esociformes</taxon>
        <taxon>Umbridae</taxon>
        <taxon>Dallia</taxon>
    </lineage>
</organism>